<dbReference type="Proteomes" id="UP001302316">
    <property type="component" value="Unassembled WGS sequence"/>
</dbReference>
<reference evidence="1 2" key="1">
    <citation type="submission" date="2023-12" db="EMBL/GenBank/DDBJ databases">
        <title>Whole-genome sequencing of halo(alkali)philic microorganisms from hypersaline lakes.</title>
        <authorList>
            <person name="Sorokin D.Y."/>
            <person name="Merkel A.Y."/>
            <person name="Messina E."/>
            <person name="Yakimov M."/>
        </authorList>
    </citation>
    <scope>NUCLEOTIDE SEQUENCE [LARGE SCALE GENOMIC DNA]</scope>
    <source>
        <strain evidence="1 2">AB-CW1</strain>
    </source>
</reference>
<protein>
    <submittedName>
        <fullName evidence="1">Uncharacterized protein</fullName>
    </submittedName>
</protein>
<proteinExistence type="predicted"/>
<comment type="caution">
    <text evidence="1">The sequence shown here is derived from an EMBL/GenBank/DDBJ whole genome shotgun (WGS) entry which is preliminary data.</text>
</comment>
<accession>A0AAP6JCR9</accession>
<keyword evidence="2" id="KW-1185">Reference proteome</keyword>
<evidence type="ECO:0000313" key="2">
    <source>
        <dbReference type="Proteomes" id="UP001302316"/>
    </source>
</evidence>
<organism evidence="1 2">
    <name type="scientific">Natronospira elongata</name>
    <dbReference type="NCBI Taxonomy" id="3110268"/>
    <lineage>
        <taxon>Bacteria</taxon>
        <taxon>Pseudomonadati</taxon>
        <taxon>Pseudomonadota</taxon>
        <taxon>Gammaproteobacteria</taxon>
        <taxon>Natronospirales</taxon>
        <taxon>Natronospiraceae</taxon>
        <taxon>Natronospira</taxon>
    </lineage>
</organism>
<evidence type="ECO:0000313" key="1">
    <source>
        <dbReference type="EMBL" id="MEA5444425.1"/>
    </source>
</evidence>
<gene>
    <name evidence="1" type="ORF">VCB98_01155</name>
</gene>
<sequence>MRSTHDIDRFSSQVESIYTAATDPDHWQGFIVDLAQTLNAKSGIIRGIDERNTAIRSNIHYNLDPALQRAHSEY</sequence>
<dbReference type="EMBL" id="JAYGII010000002">
    <property type="protein sequence ID" value="MEA5444425.1"/>
    <property type="molecule type" value="Genomic_DNA"/>
</dbReference>
<name>A0AAP6JCR9_9GAMM</name>
<dbReference type="RefSeq" id="WP_346049616.1">
    <property type="nucleotide sequence ID" value="NZ_JAYGII010000002.1"/>
</dbReference>
<dbReference type="AlphaFoldDB" id="A0AAP6JCR9"/>